<accession>A0A3B0VJ15</accession>
<dbReference type="AlphaFoldDB" id="A0A3B0VJ15"/>
<organism evidence="1">
    <name type="scientific">hydrothermal vent metagenome</name>
    <dbReference type="NCBI Taxonomy" id="652676"/>
    <lineage>
        <taxon>unclassified sequences</taxon>
        <taxon>metagenomes</taxon>
        <taxon>ecological metagenomes</taxon>
    </lineage>
</organism>
<dbReference type="EMBL" id="UOFC01000004">
    <property type="protein sequence ID" value="VAW44401.1"/>
    <property type="molecule type" value="Genomic_DNA"/>
</dbReference>
<sequence>KANKVIKKLQLQLSSPDFTVDFDLADDKCQQVRVYAWDSEQNIDAMAGFSCVKPIDEKTRAMMERKEQEQKRAKNKK</sequence>
<dbReference type="EMBL" id="UOEW01000263">
    <property type="protein sequence ID" value="VAW40303.1"/>
    <property type="molecule type" value="Genomic_DNA"/>
</dbReference>
<protein>
    <submittedName>
        <fullName evidence="1">Uncharacterized protein</fullName>
    </submittedName>
</protein>
<gene>
    <name evidence="1" type="ORF">MNBD_GAMMA01-1016</name>
    <name evidence="2" type="ORF">MNBD_GAMMA03-909</name>
</gene>
<reference evidence="1" key="1">
    <citation type="submission" date="2018-06" db="EMBL/GenBank/DDBJ databases">
        <authorList>
            <person name="Zhirakovskaya E."/>
        </authorList>
    </citation>
    <scope>NUCLEOTIDE SEQUENCE</scope>
</reference>
<evidence type="ECO:0000313" key="2">
    <source>
        <dbReference type="EMBL" id="VAW44401.1"/>
    </source>
</evidence>
<name>A0A3B0VJ15_9ZZZZ</name>
<feature type="non-terminal residue" evidence="1">
    <location>
        <position position="1"/>
    </location>
</feature>
<evidence type="ECO:0000313" key="1">
    <source>
        <dbReference type="EMBL" id="VAW40303.1"/>
    </source>
</evidence>
<proteinExistence type="predicted"/>